<dbReference type="EMBL" id="SMKX01000086">
    <property type="protein sequence ID" value="TDD55881.1"/>
    <property type="molecule type" value="Genomic_DNA"/>
</dbReference>
<dbReference type="InterPro" id="IPR008979">
    <property type="entry name" value="Galactose-bd-like_sf"/>
</dbReference>
<dbReference type="GO" id="GO:0030246">
    <property type="term" value="F:carbohydrate binding"/>
    <property type="evidence" value="ECO:0007669"/>
    <property type="project" value="InterPro"/>
</dbReference>
<comment type="subcellular location">
    <subcellularLocation>
        <location evidence="1">Secreted</location>
    </subcellularLocation>
</comment>
<dbReference type="PANTHER" id="PTHR42061">
    <property type="entry name" value="ENDO-CHITOSANASE"/>
    <property type="match status" value="1"/>
</dbReference>
<dbReference type="GO" id="GO:0016977">
    <property type="term" value="F:chitosanase activity"/>
    <property type="evidence" value="ECO:0007669"/>
    <property type="project" value="InterPro"/>
</dbReference>
<dbReference type="OrthoDB" id="3296611at2"/>
<evidence type="ECO:0000259" key="9">
    <source>
        <dbReference type="PROSITE" id="PS51175"/>
    </source>
</evidence>
<evidence type="ECO:0000313" key="11">
    <source>
        <dbReference type="Proteomes" id="UP000295124"/>
    </source>
</evidence>
<comment type="caution">
    <text evidence="10">The sequence shown here is derived from an EMBL/GenBank/DDBJ whole genome shotgun (WGS) entry which is preliminary data.</text>
</comment>
<dbReference type="Pfam" id="PF07335">
    <property type="entry name" value="Glyco_hydro_75"/>
    <property type="match status" value="1"/>
</dbReference>
<dbReference type="InterPro" id="IPR009939">
    <property type="entry name" value="Chitosanase_fungal"/>
</dbReference>
<evidence type="ECO:0000256" key="8">
    <source>
        <dbReference type="SAM" id="SignalP"/>
    </source>
</evidence>
<evidence type="ECO:0000256" key="2">
    <source>
        <dbReference type="ARBA" id="ARBA00022525"/>
    </source>
</evidence>
<dbReference type="SUPFAM" id="SSF49785">
    <property type="entry name" value="Galactose-binding domain-like"/>
    <property type="match status" value="1"/>
</dbReference>
<sequence>MRIRPLAFALAVIGSALLIPTIATTATAATTSYEAENAARTQGVVESNHNGFTGSGFVNYDNVTGSSVTFTVNVGAGGNASLVFRFANGTTVNRPMSIAVDGTTVSTPQFAGTGAWTTWNTSTVNATLSAGSHTIKATATTANGGPNLDSLTVSDSGGGGGAPTAAELLAKVTGCSQISNGLYKTDTELSPTVPVCGKNGAVFWKADLDIDCDGLRTTQCNEQTDPWFQPDTAFHTSTNQPLNAAQLPYVVVPSPSGTWNYQNFQIAGGGVVAVIYNNQVKYAVVGDTGPTDIIGEASYASAVALGINPNPANGGTDGPVTYIVFKNSTINPIENQTLATSRGQELARTFINSN</sequence>
<keyword evidence="11" id="KW-1185">Reference proteome</keyword>
<proteinExistence type="predicted"/>
<dbReference type="AlphaFoldDB" id="A0A4R4ZBT3"/>
<dbReference type="PANTHER" id="PTHR42061:SF6">
    <property type="entry name" value="ENDO-CHITOSANASE"/>
    <property type="match status" value="1"/>
</dbReference>
<feature type="signal peptide" evidence="8">
    <location>
        <begin position="1"/>
        <end position="28"/>
    </location>
</feature>
<keyword evidence="3 8" id="KW-0732">Signal</keyword>
<keyword evidence="7" id="KW-0624">Polysaccharide degradation</keyword>
<dbReference type="Pfam" id="PF03422">
    <property type="entry name" value="CBM_6"/>
    <property type="match status" value="1"/>
</dbReference>
<evidence type="ECO:0000256" key="3">
    <source>
        <dbReference type="ARBA" id="ARBA00022729"/>
    </source>
</evidence>
<dbReference type="GO" id="GO:0000272">
    <property type="term" value="P:polysaccharide catabolic process"/>
    <property type="evidence" value="ECO:0007669"/>
    <property type="project" value="UniProtKB-KW"/>
</dbReference>
<dbReference type="RefSeq" id="WP_132171758.1">
    <property type="nucleotide sequence ID" value="NZ_SMKX01000086.1"/>
</dbReference>
<dbReference type="PROSITE" id="PS51175">
    <property type="entry name" value="CBM6"/>
    <property type="match status" value="1"/>
</dbReference>
<feature type="chain" id="PRO_5020778064" evidence="8">
    <location>
        <begin position="29"/>
        <end position="354"/>
    </location>
</feature>
<protein>
    <submittedName>
        <fullName evidence="10">Carbohydrate-binding protein</fullName>
    </submittedName>
</protein>
<keyword evidence="5" id="KW-0119">Carbohydrate metabolism</keyword>
<evidence type="ECO:0000256" key="7">
    <source>
        <dbReference type="ARBA" id="ARBA00023326"/>
    </source>
</evidence>
<keyword evidence="2" id="KW-0964">Secreted</keyword>
<feature type="domain" description="CBM6" evidence="9">
    <location>
        <begin position="31"/>
        <end position="154"/>
    </location>
</feature>
<name>A0A4R4ZBT3_9ACTN</name>
<evidence type="ECO:0000256" key="5">
    <source>
        <dbReference type="ARBA" id="ARBA00023277"/>
    </source>
</evidence>
<keyword evidence="6" id="KW-0326">Glycosidase</keyword>
<keyword evidence="4" id="KW-0378">Hydrolase</keyword>
<evidence type="ECO:0000313" key="10">
    <source>
        <dbReference type="EMBL" id="TDD55881.1"/>
    </source>
</evidence>
<dbReference type="Gene3D" id="2.60.120.260">
    <property type="entry name" value="Galactose-binding domain-like"/>
    <property type="match status" value="1"/>
</dbReference>
<organism evidence="10 11">
    <name type="scientific">Kribbella antibiotica</name>
    <dbReference type="NCBI Taxonomy" id="190195"/>
    <lineage>
        <taxon>Bacteria</taxon>
        <taxon>Bacillati</taxon>
        <taxon>Actinomycetota</taxon>
        <taxon>Actinomycetes</taxon>
        <taxon>Propionibacteriales</taxon>
        <taxon>Kribbellaceae</taxon>
        <taxon>Kribbella</taxon>
    </lineage>
</organism>
<evidence type="ECO:0000256" key="4">
    <source>
        <dbReference type="ARBA" id="ARBA00022801"/>
    </source>
</evidence>
<dbReference type="GO" id="GO:0005576">
    <property type="term" value="C:extracellular region"/>
    <property type="evidence" value="ECO:0007669"/>
    <property type="project" value="UniProtKB-SubCell"/>
</dbReference>
<gene>
    <name evidence="10" type="ORF">E1263_25725</name>
</gene>
<reference evidence="10 11" key="1">
    <citation type="submission" date="2019-03" db="EMBL/GenBank/DDBJ databases">
        <title>Draft genome sequences of novel Actinobacteria.</title>
        <authorList>
            <person name="Sahin N."/>
            <person name="Ay H."/>
            <person name="Saygin H."/>
        </authorList>
    </citation>
    <scope>NUCLEOTIDE SEQUENCE [LARGE SCALE GENOMIC DNA]</scope>
    <source>
        <strain evidence="10 11">JCM 13523</strain>
    </source>
</reference>
<evidence type="ECO:0000256" key="6">
    <source>
        <dbReference type="ARBA" id="ARBA00023295"/>
    </source>
</evidence>
<dbReference type="Proteomes" id="UP000295124">
    <property type="component" value="Unassembled WGS sequence"/>
</dbReference>
<evidence type="ECO:0000256" key="1">
    <source>
        <dbReference type="ARBA" id="ARBA00004613"/>
    </source>
</evidence>
<dbReference type="InterPro" id="IPR005084">
    <property type="entry name" value="CBM6"/>
</dbReference>
<dbReference type="CDD" id="cd04082">
    <property type="entry name" value="CBM35_pectate_lyase-like"/>
    <property type="match status" value="1"/>
</dbReference>
<accession>A0A4R4ZBT3</accession>